<keyword evidence="8" id="KW-1185">Reference proteome</keyword>
<dbReference type="AlphaFoldDB" id="A0A9W5S274"/>
<comment type="cofactor">
    <cofactor evidence="1 6">
        <name>FAD</name>
        <dbReference type="ChEBI" id="CHEBI:57692"/>
    </cofactor>
</comment>
<comment type="similarity">
    <text evidence="6">Belongs to the methylenetetrahydrofolate reductase family.</text>
</comment>
<evidence type="ECO:0000313" key="8">
    <source>
        <dbReference type="Proteomes" id="UP000053750"/>
    </source>
</evidence>
<dbReference type="InterPro" id="IPR003171">
    <property type="entry name" value="Mehydrof_redctse-like"/>
</dbReference>
<gene>
    <name evidence="7" type="ORF">BG53_01320</name>
</gene>
<accession>A0A9W5S274</accession>
<evidence type="ECO:0000256" key="6">
    <source>
        <dbReference type="RuleBase" id="RU003862"/>
    </source>
</evidence>
<evidence type="ECO:0000256" key="1">
    <source>
        <dbReference type="ARBA" id="ARBA00001974"/>
    </source>
</evidence>
<dbReference type="OrthoDB" id="9803687at2"/>
<evidence type="ECO:0000256" key="3">
    <source>
        <dbReference type="ARBA" id="ARBA00022630"/>
    </source>
</evidence>
<dbReference type="EMBL" id="JFHU01000117">
    <property type="protein sequence ID" value="EXX88730.1"/>
    <property type="molecule type" value="Genomic_DNA"/>
</dbReference>
<protein>
    <recommendedName>
        <fullName evidence="6">Methylenetetrahydrofolate reductase</fullName>
    </recommendedName>
</protein>
<evidence type="ECO:0000313" key="7">
    <source>
        <dbReference type="EMBL" id="EXX88730.1"/>
    </source>
</evidence>
<dbReference type="Pfam" id="PF02219">
    <property type="entry name" value="MTHFR"/>
    <property type="match status" value="1"/>
</dbReference>
<keyword evidence="3 6" id="KW-0285">Flavoprotein</keyword>
<evidence type="ECO:0000256" key="4">
    <source>
        <dbReference type="ARBA" id="ARBA00022827"/>
    </source>
</evidence>
<keyword evidence="5 6" id="KW-0560">Oxidoreductase</keyword>
<dbReference type="SUPFAM" id="SSF51730">
    <property type="entry name" value="FAD-linked oxidoreductase"/>
    <property type="match status" value="1"/>
</dbReference>
<dbReference type="Proteomes" id="UP000053750">
    <property type="component" value="Unassembled WGS sequence"/>
</dbReference>
<comment type="pathway">
    <text evidence="2 6">One-carbon metabolism; tetrahydrofolate interconversion.</text>
</comment>
<dbReference type="GO" id="GO:0006555">
    <property type="term" value="P:methionine metabolic process"/>
    <property type="evidence" value="ECO:0007669"/>
    <property type="project" value="InterPro"/>
</dbReference>
<proteinExistence type="inferred from homology"/>
<evidence type="ECO:0000256" key="5">
    <source>
        <dbReference type="ARBA" id="ARBA00023002"/>
    </source>
</evidence>
<name>A0A9W5S274_9BACL</name>
<dbReference type="GO" id="GO:0004489">
    <property type="term" value="F:methylenetetrahydrofolate reductase [NAD(P)H] activity"/>
    <property type="evidence" value="ECO:0007669"/>
    <property type="project" value="InterPro"/>
</dbReference>
<evidence type="ECO:0000256" key="2">
    <source>
        <dbReference type="ARBA" id="ARBA00004777"/>
    </source>
</evidence>
<sequence>MHISIELIPRDLDGFREELQTIKTRHTPIDTVNVPDLMRLSVRSWEGTAAAKSFYERAIPHIRAIDFDLREPFKLGSELVDKQLTEILVVAGDPPTDMMRKVYPTKTAELIRKVKQEYPQLKVYAAIDPYRSSIREEIGYVGEKLEAGADGFFTQPFLDVRLMEVYAELLPGCEIYWGVSPVMTDASRGYWETKNNAVFPGNFKPTLDWNVDFARRAIDCAGTVGGHIYLMPIKVDLEAYLSGIFN</sequence>
<reference evidence="7 8" key="1">
    <citation type="submission" date="2014-02" db="EMBL/GenBank/DDBJ databases">
        <title>Genome sequence of Paenibacillus darwinianus reveals adaptive mechanisms for survival in Antarctic soils.</title>
        <authorList>
            <person name="Dsouza M."/>
            <person name="Taylor M.W."/>
            <person name="Turner S.J."/>
            <person name="Aislabie J."/>
        </authorList>
    </citation>
    <scope>NUCLEOTIDE SEQUENCE [LARGE SCALE GENOMIC DNA]</scope>
    <source>
        <strain evidence="7 8">CE1</strain>
    </source>
</reference>
<dbReference type="InterPro" id="IPR029041">
    <property type="entry name" value="FAD-linked_oxidoreductase-like"/>
</dbReference>
<keyword evidence="4 6" id="KW-0274">FAD</keyword>
<dbReference type="RefSeq" id="WP_036582156.1">
    <property type="nucleotide sequence ID" value="NZ_KK082178.1"/>
</dbReference>
<comment type="caution">
    <text evidence="7">The sequence shown here is derived from an EMBL/GenBank/DDBJ whole genome shotgun (WGS) entry which is preliminary data.</text>
</comment>
<organism evidence="7 8">
    <name type="scientific">Paenibacillus darwinianus</name>
    <dbReference type="NCBI Taxonomy" id="1380763"/>
    <lineage>
        <taxon>Bacteria</taxon>
        <taxon>Bacillati</taxon>
        <taxon>Bacillota</taxon>
        <taxon>Bacilli</taxon>
        <taxon>Bacillales</taxon>
        <taxon>Paenibacillaceae</taxon>
        <taxon>Paenibacillus</taxon>
    </lineage>
</organism>
<dbReference type="Gene3D" id="3.20.20.220">
    <property type="match status" value="1"/>
</dbReference>